<dbReference type="SUPFAM" id="SSF54791">
    <property type="entry name" value="Eukaryotic type KH-domain (KH-domain type I)"/>
    <property type="match status" value="1"/>
</dbReference>
<organism evidence="2 3">
    <name type="scientific">Actinoplanes flavus</name>
    <dbReference type="NCBI Taxonomy" id="2820290"/>
    <lineage>
        <taxon>Bacteria</taxon>
        <taxon>Bacillati</taxon>
        <taxon>Actinomycetota</taxon>
        <taxon>Actinomycetes</taxon>
        <taxon>Micromonosporales</taxon>
        <taxon>Micromonosporaceae</taxon>
        <taxon>Actinoplanes</taxon>
    </lineage>
</organism>
<name>A0ABS3UXC4_9ACTN</name>
<accession>A0ABS3UXC4</accession>
<dbReference type="RefSeq" id="WP_208472459.1">
    <property type="nucleotide sequence ID" value="NZ_JAGFNS010000036.1"/>
</dbReference>
<dbReference type="EMBL" id="JAGFNS010000036">
    <property type="protein sequence ID" value="MBO3743236.1"/>
    <property type="molecule type" value="Genomic_DNA"/>
</dbReference>
<evidence type="ECO:0000256" key="1">
    <source>
        <dbReference type="PROSITE-ProRule" id="PRU00117"/>
    </source>
</evidence>
<dbReference type="PROSITE" id="PS50084">
    <property type="entry name" value="KH_TYPE_1"/>
    <property type="match status" value="1"/>
</dbReference>
<comment type="caution">
    <text evidence="2">The sequence shown here is derived from an EMBL/GenBank/DDBJ whole genome shotgun (WGS) entry which is preliminary data.</text>
</comment>
<reference evidence="2 3" key="1">
    <citation type="submission" date="2021-03" db="EMBL/GenBank/DDBJ databases">
        <title>Actinoplanes flavus sp. nov., a novel actinomycete isolated from Coconut Palm rhizosphere soil.</title>
        <authorList>
            <person name="Luo X."/>
        </authorList>
    </citation>
    <scope>NUCLEOTIDE SEQUENCE [LARGE SCALE GENOMIC DNA]</scope>
    <source>
        <strain evidence="2 3">NEAU-H7</strain>
    </source>
</reference>
<evidence type="ECO:0000313" key="2">
    <source>
        <dbReference type="EMBL" id="MBO3743236.1"/>
    </source>
</evidence>
<keyword evidence="3" id="KW-1185">Reference proteome</keyword>
<dbReference type="Proteomes" id="UP000679690">
    <property type="component" value="Unassembled WGS sequence"/>
</dbReference>
<protein>
    <recommendedName>
        <fullName evidence="4">K Homology domain-containing protein</fullName>
    </recommendedName>
</protein>
<sequence>MDRRLIDIRGGRVSYCRCGEPAIFFCPGPLCDGAVAHCGRHRRAHPGGLAAGYCLDCHDEVFPACVTADCAITAIIACEFVAGTGLRACARRACPGHAWRWQIFGPHQRGLGLCPEHGARLQTLTTHQLVFQIVAGTAGRPGGARLPSLGALRATFVNVRGQLLDPCSADDLYTGLASSLGDSPLEQRMRRLIGQDSAQRAADIAELHHAEAAGEKHITRLRQAMRDRGHHDLAESVRLSAFQHRADLLFVRMPQALLGRLLGPGGSTLRGLSAELGVEIRVERP</sequence>
<evidence type="ECO:0000313" key="3">
    <source>
        <dbReference type="Proteomes" id="UP000679690"/>
    </source>
</evidence>
<dbReference type="InterPro" id="IPR036612">
    <property type="entry name" value="KH_dom_type_1_sf"/>
</dbReference>
<proteinExistence type="predicted"/>
<evidence type="ECO:0008006" key="4">
    <source>
        <dbReference type="Google" id="ProtNLM"/>
    </source>
</evidence>
<gene>
    <name evidence="2" type="ORF">J5X75_37635</name>
</gene>
<keyword evidence="1" id="KW-0694">RNA-binding</keyword>